<evidence type="ECO:0000256" key="1">
    <source>
        <dbReference type="SAM" id="Phobius"/>
    </source>
</evidence>
<keyword evidence="1" id="KW-0812">Transmembrane</keyword>
<keyword evidence="1" id="KW-0472">Membrane</keyword>
<sequence>MVNSYKYIIKKGFITPLVLVTMMSLFLLLAYNVPKVHGIYKNIEGLEDTNKEKNLEVVQGYLRVILKDSEIHNKDDALNIFSNKNVNLNLTEFQIFFDRDRKSFVKKGFKEEVLFLDFDFDSESKRINFIPIEKGEIYNDF</sequence>
<gene>
    <name evidence="2" type="ORF">SAMN04488528_100590</name>
</gene>
<proteinExistence type="predicted"/>
<organism evidence="2 3">
    <name type="scientific">Clostridium frigidicarnis</name>
    <dbReference type="NCBI Taxonomy" id="84698"/>
    <lineage>
        <taxon>Bacteria</taxon>
        <taxon>Bacillati</taxon>
        <taxon>Bacillota</taxon>
        <taxon>Clostridia</taxon>
        <taxon>Eubacteriales</taxon>
        <taxon>Clostridiaceae</taxon>
        <taxon>Clostridium</taxon>
    </lineage>
</organism>
<protein>
    <submittedName>
        <fullName evidence="2">Uncharacterized protein</fullName>
    </submittedName>
</protein>
<name>A0A1I0WJ36_9CLOT</name>
<keyword evidence="3" id="KW-1185">Reference proteome</keyword>
<evidence type="ECO:0000313" key="3">
    <source>
        <dbReference type="Proteomes" id="UP000198619"/>
    </source>
</evidence>
<dbReference type="RefSeq" id="WP_090039176.1">
    <property type="nucleotide sequence ID" value="NZ_FOKI01000005.1"/>
</dbReference>
<accession>A0A1I0WJ36</accession>
<dbReference type="Proteomes" id="UP000198619">
    <property type="component" value="Unassembled WGS sequence"/>
</dbReference>
<dbReference type="EMBL" id="FOKI01000005">
    <property type="protein sequence ID" value="SFA87956.1"/>
    <property type="molecule type" value="Genomic_DNA"/>
</dbReference>
<keyword evidence="1" id="KW-1133">Transmembrane helix</keyword>
<dbReference type="STRING" id="84698.SAMN04488528_100590"/>
<evidence type="ECO:0000313" key="2">
    <source>
        <dbReference type="EMBL" id="SFA87956.1"/>
    </source>
</evidence>
<dbReference type="AlphaFoldDB" id="A0A1I0WJ36"/>
<feature type="transmembrane region" description="Helical" evidence="1">
    <location>
        <begin position="12"/>
        <end position="31"/>
    </location>
</feature>
<reference evidence="2 3" key="1">
    <citation type="submission" date="2016-10" db="EMBL/GenBank/DDBJ databases">
        <authorList>
            <person name="de Groot N.N."/>
        </authorList>
    </citation>
    <scope>NUCLEOTIDE SEQUENCE [LARGE SCALE GENOMIC DNA]</scope>
    <source>
        <strain evidence="2 3">DSM 12271</strain>
    </source>
</reference>